<dbReference type="EMBL" id="VUOA01000048">
    <property type="protein sequence ID" value="KAA2234358.1"/>
    <property type="molecule type" value="Genomic_DNA"/>
</dbReference>
<evidence type="ECO:0000313" key="3">
    <source>
        <dbReference type="Proteomes" id="UP000323142"/>
    </source>
</evidence>
<name>A0A5B2V6B6_9HYPH</name>
<dbReference type="Pfam" id="PF21834">
    <property type="entry name" value="DUF6894"/>
    <property type="match status" value="1"/>
</dbReference>
<gene>
    <name evidence="2" type="ORF">F0L46_23890</name>
</gene>
<protein>
    <recommendedName>
        <fullName evidence="1">DUF6894 domain-containing protein</fullName>
    </recommendedName>
</protein>
<reference evidence="2 3" key="2">
    <citation type="submission" date="2019-09" db="EMBL/GenBank/DDBJ databases">
        <authorList>
            <person name="Jin C."/>
        </authorList>
    </citation>
    <scope>NUCLEOTIDE SEQUENCE [LARGE SCALE GENOMIC DNA]</scope>
    <source>
        <strain evidence="2 3">BN140002</strain>
    </source>
</reference>
<accession>A0A5B2V6B6</accession>
<reference evidence="2 3" key="1">
    <citation type="submission" date="2019-09" db="EMBL/GenBank/DDBJ databases">
        <title>Salinarimonas rosea gen. nov., sp. nov., a new member of the a-2 subgroup of the Proteobacteria.</title>
        <authorList>
            <person name="Liu J."/>
        </authorList>
    </citation>
    <scope>NUCLEOTIDE SEQUENCE [LARGE SCALE GENOMIC DNA]</scope>
    <source>
        <strain evidence="2 3">BN140002</strain>
    </source>
</reference>
<proteinExistence type="predicted"/>
<evidence type="ECO:0000259" key="1">
    <source>
        <dbReference type="Pfam" id="PF21834"/>
    </source>
</evidence>
<dbReference type="InterPro" id="IPR054189">
    <property type="entry name" value="DUF6894"/>
</dbReference>
<dbReference type="RefSeq" id="WP_149822127.1">
    <property type="nucleotide sequence ID" value="NZ_VUOA01000048.1"/>
</dbReference>
<organism evidence="2 3">
    <name type="scientific">Salinarimonas soli</name>
    <dbReference type="NCBI Taxonomy" id="1638099"/>
    <lineage>
        <taxon>Bacteria</taxon>
        <taxon>Pseudomonadati</taxon>
        <taxon>Pseudomonadota</taxon>
        <taxon>Alphaproteobacteria</taxon>
        <taxon>Hyphomicrobiales</taxon>
        <taxon>Salinarimonadaceae</taxon>
        <taxon>Salinarimonas</taxon>
    </lineage>
</organism>
<feature type="domain" description="DUF6894" evidence="1">
    <location>
        <begin position="48"/>
        <end position="116"/>
    </location>
</feature>
<sequence>MDQDRSPHAVPDAGDCTRGHDLAVRAQTLTNVYARLAEAFEHLDAPPRFHFHFRAGGYLSLDQCGVELPDADAARAWAEREARRLTAPEMPLGVDPLDGVIVITDDSDRIVCEVAVRDAARGGG</sequence>
<comment type="caution">
    <text evidence="2">The sequence shown here is derived from an EMBL/GenBank/DDBJ whole genome shotgun (WGS) entry which is preliminary data.</text>
</comment>
<dbReference type="AlphaFoldDB" id="A0A5B2V6B6"/>
<dbReference type="Proteomes" id="UP000323142">
    <property type="component" value="Unassembled WGS sequence"/>
</dbReference>
<keyword evidence="3" id="KW-1185">Reference proteome</keyword>
<evidence type="ECO:0000313" key="2">
    <source>
        <dbReference type="EMBL" id="KAA2234358.1"/>
    </source>
</evidence>